<keyword evidence="4" id="KW-0723">Serine/threonine-protein kinase</keyword>
<dbReference type="InterPro" id="IPR000719">
    <property type="entry name" value="Prot_kinase_dom"/>
</dbReference>
<dbReference type="InterPro" id="IPR033701">
    <property type="entry name" value="POLO_box_1"/>
</dbReference>
<dbReference type="GO" id="GO:0000922">
    <property type="term" value="C:spindle pole"/>
    <property type="evidence" value="ECO:0007669"/>
    <property type="project" value="TreeGrafter"/>
</dbReference>
<dbReference type="Gene3D" id="1.10.510.10">
    <property type="entry name" value="Transferase(Phosphotransferase) domain 1"/>
    <property type="match status" value="1"/>
</dbReference>
<dbReference type="VEuPathDB" id="VectorBase:LOC119168670"/>
<dbReference type="SUPFAM" id="SSF82615">
    <property type="entry name" value="Polo-box domain"/>
    <property type="match status" value="2"/>
</dbReference>
<proteinExistence type="predicted"/>
<feature type="domain" description="POLO box" evidence="14">
    <location>
        <begin position="674"/>
        <end position="755"/>
    </location>
</feature>
<dbReference type="FunFam" id="3.30.1120.30:FF:000001">
    <property type="entry name" value="Serine/threonine-protein kinase PLK"/>
    <property type="match status" value="1"/>
</dbReference>
<dbReference type="AlphaFoldDB" id="A0A9J6DVS8"/>
<evidence type="ECO:0000256" key="9">
    <source>
        <dbReference type="ARBA" id="ARBA00022840"/>
    </source>
</evidence>
<dbReference type="EC" id="2.7.11.21" evidence="2"/>
<dbReference type="EMBL" id="JABSTU010000007">
    <property type="protein sequence ID" value="KAH8026331.1"/>
    <property type="molecule type" value="Genomic_DNA"/>
</dbReference>
<keyword evidence="5" id="KW-0808">Transferase</keyword>
<evidence type="ECO:0000313" key="16">
    <source>
        <dbReference type="Proteomes" id="UP000821866"/>
    </source>
</evidence>
<dbReference type="Proteomes" id="UP000821866">
    <property type="component" value="Unassembled WGS sequence"/>
</dbReference>
<gene>
    <name evidence="15" type="ORF">HPB51_019570</name>
</gene>
<evidence type="ECO:0000256" key="7">
    <source>
        <dbReference type="ARBA" id="ARBA00022741"/>
    </source>
</evidence>
<feature type="domain" description="POLO box" evidence="14">
    <location>
        <begin position="574"/>
        <end position="652"/>
    </location>
</feature>
<evidence type="ECO:0000256" key="11">
    <source>
        <dbReference type="ARBA" id="ARBA00048347"/>
    </source>
</evidence>
<evidence type="ECO:0000256" key="12">
    <source>
        <dbReference type="SAM" id="MobiDB-lite"/>
    </source>
</evidence>
<dbReference type="GO" id="GO:0005737">
    <property type="term" value="C:cytoplasm"/>
    <property type="evidence" value="ECO:0007669"/>
    <property type="project" value="UniProtKB-SubCell"/>
</dbReference>
<evidence type="ECO:0000256" key="4">
    <source>
        <dbReference type="ARBA" id="ARBA00022527"/>
    </source>
</evidence>
<dbReference type="VEuPathDB" id="VectorBase:LOC119169523"/>
<keyword evidence="7" id="KW-0547">Nucleotide-binding</keyword>
<evidence type="ECO:0000256" key="1">
    <source>
        <dbReference type="ARBA" id="ARBA00004496"/>
    </source>
</evidence>
<evidence type="ECO:0000256" key="10">
    <source>
        <dbReference type="ARBA" id="ARBA00047802"/>
    </source>
</evidence>
<keyword evidence="9" id="KW-0067">ATP-binding</keyword>
<dbReference type="InterPro" id="IPR036947">
    <property type="entry name" value="POLO_box_dom_sf"/>
</dbReference>
<evidence type="ECO:0000259" key="13">
    <source>
        <dbReference type="PROSITE" id="PS50011"/>
    </source>
</evidence>
<reference evidence="15" key="2">
    <citation type="submission" date="2021-09" db="EMBL/GenBank/DDBJ databases">
        <authorList>
            <person name="Jia N."/>
            <person name="Wang J."/>
            <person name="Shi W."/>
            <person name="Du L."/>
            <person name="Sun Y."/>
            <person name="Zhan W."/>
            <person name="Jiang J."/>
            <person name="Wang Q."/>
            <person name="Zhang B."/>
            <person name="Ji P."/>
            <person name="Sakyi L.B."/>
            <person name="Cui X."/>
            <person name="Yuan T."/>
            <person name="Jiang B."/>
            <person name="Yang W."/>
            <person name="Lam T.T.-Y."/>
            <person name="Chang Q."/>
            <person name="Ding S."/>
            <person name="Wang X."/>
            <person name="Zhu J."/>
            <person name="Ruan X."/>
            <person name="Zhao L."/>
            <person name="Wei J."/>
            <person name="Que T."/>
            <person name="Du C."/>
            <person name="Cheng J."/>
            <person name="Dai P."/>
            <person name="Han X."/>
            <person name="Huang E."/>
            <person name="Gao Y."/>
            <person name="Liu J."/>
            <person name="Shao H."/>
            <person name="Ye R."/>
            <person name="Li L."/>
            <person name="Wei W."/>
            <person name="Wang X."/>
            <person name="Wang C."/>
            <person name="Huo Q."/>
            <person name="Li W."/>
            <person name="Guo W."/>
            <person name="Chen H."/>
            <person name="Chen S."/>
            <person name="Zhou L."/>
            <person name="Zhou L."/>
            <person name="Ni X."/>
            <person name="Tian J."/>
            <person name="Zhou Y."/>
            <person name="Sheng Y."/>
            <person name="Liu T."/>
            <person name="Pan Y."/>
            <person name="Xia L."/>
            <person name="Li J."/>
            <person name="Zhao F."/>
            <person name="Cao W."/>
        </authorList>
    </citation>
    <scope>NUCLEOTIDE SEQUENCE</scope>
    <source>
        <strain evidence="15">Rmic-2018</strain>
        <tissue evidence="15">Larvae</tissue>
    </source>
</reference>
<evidence type="ECO:0000259" key="14">
    <source>
        <dbReference type="PROSITE" id="PS50078"/>
    </source>
</evidence>
<dbReference type="PROSITE" id="PS50011">
    <property type="entry name" value="PROTEIN_KINASE_DOM"/>
    <property type="match status" value="1"/>
</dbReference>
<reference evidence="15" key="1">
    <citation type="journal article" date="2020" name="Cell">
        <title>Large-Scale Comparative Analyses of Tick Genomes Elucidate Their Genetic Diversity and Vector Capacities.</title>
        <authorList>
            <consortium name="Tick Genome and Microbiome Consortium (TIGMIC)"/>
            <person name="Jia N."/>
            <person name="Wang J."/>
            <person name="Shi W."/>
            <person name="Du L."/>
            <person name="Sun Y."/>
            <person name="Zhan W."/>
            <person name="Jiang J.F."/>
            <person name="Wang Q."/>
            <person name="Zhang B."/>
            <person name="Ji P."/>
            <person name="Bell-Sakyi L."/>
            <person name="Cui X.M."/>
            <person name="Yuan T.T."/>
            <person name="Jiang B.G."/>
            <person name="Yang W.F."/>
            <person name="Lam T.T."/>
            <person name="Chang Q.C."/>
            <person name="Ding S.J."/>
            <person name="Wang X.J."/>
            <person name="Zhu J.G."/>
            <person name="Ruan X.D."/>
            <person name="Zhao L."/>
            <person name="Wei J.T."/>
            <person name="Ye R.Z."/>
            <person name="Que T.C."/>
            <person name="Du C.H."/>
            <person name="Zhou Y.H."/>
            <person name="Cheng J.X."/>
            <person name="Dai P.F."/>
            <person name="Guo W.B."/>
            <person name="Han X.H."/>
            <person name="Huang E.J."/>
            <person name="Li L.F."/>
            <person name="Wei W."/>
            <person name="Gao Y.C."/>
            <person name="Liu J.Z."/>
            <person name="Shao H.Z."/>
            <person name="Wang X."/>
            <person name="Wang C.C."/>
            <person name="Yang T.C."/>
            <person name="Huo Q.B."/>
            <person name="Li W."/>
            <person name="Chen H.Y."/>
            <person name="Chen S.E."/>
            <person name="Zhou L.G."/>
            <person name="Ni X.B."/>
            <person name="Tian J.H."/>
            <person name="Sheng Y."/>
            <person name="Liu T."/>
            <person name="Pan Y.S."/>
            <person name="Xia L.Y."/>
            <person name="Li J."/>
            <person name="Zhao F."/>
            <person name="Cao W.C."/>
        </authorList>
    </citation>
    <scope>NUCLEOTIDE SEQUENCE</scope>
    <source>
        <strain evidence="15">Rmic-2018</strain>
    </source>
</reference>
<dbReference type="GO" id="GO:0005813">
    <property type="term" value="C:centrosome"/>
    <property type="evidence" value="ECO:0007669"/>
    <property type="project" value="TreeGrafter"/>
</dbReference>
<evidence type="ECO:0000256" key="6">
    <source>
        <dbReference type="ARBA" id="ARBA00022737"/>
    </source>
</evidence>
<dbReference type="Pfam" id="PF00069">
    <property type="entry name" value="Pkinase"/>
    <property type="match status" value="1"/>
</dbReference>
<dbReference type="GO" id="GO:0005634">
    <property type="term" value="C:nucleus"/>
    <property type="evidence" value="ECO:0007669"/>
    <property type="project" value="TreeGrafter"/>
</dbReference>
<dbReference type="GO" id="GO:0005524">
    <property type="term" value="F:ATP binding"/>
    <property type="evidence" value="ECO:0007669"/>
    <property type="project" value="UniProtKB-KW"/>
</dbReference>
<keyword evidence="3" id="KW-0963">Cytoplasm</keyword>
<dbReference type="GO" id="GO:0004674">
    <property type="term" value="F:protein serine/threonine kinase activity"/>
    <property type="evidence" value="ECO:0007669"/>
    <property type="project" value="UniProtKB-KW"/>
</dbReference>
<evidence type="ECO:0000256" key="3">
    <source>
        <dbReference type="ARBA" id="ARBA00022490"/>
    </source>
</evidence>
<keyword evidence="8" id="KW-0418">Kinase</keyword>
<dbReference type="GO" id="GO:0000776">
    <property type="term" value="C:kinetochore"/>
    <property type="evidence" value="ECO:0007669"/>
    <property type="project" value="TreeGrafter"/>
</dbReference>
<dbReference type="InterPro" id="IPR011009">
    <property type="entry name" value="Kinase-like_dom_sf"/>
</dbReference>
<keyword evidence="16" id="KW-1185">Reference proteome</keyword>
<protein>
    <recommendedName>
        <fullName evidence="2">polo kinase</fullName>
        <ecNumber evidence="2">2.7.11.21</ecNumber>
    </recommendedName>
</protein>
<dbReference type="PANTHER" id="PTHR24345:SF93">
    <property type="entry name" value="SERINE_THREONINE-PROTEIN KINASE PLK1"/>
    <property type="match status" value="1"/>
</dbReference>
<dbReference type="PANTHER" id="PTHR24345">
    <property type="entry name" value="SERINE/THREONINE-PROTEIN KINASE PLK"/>
    <property type="match status" value="1"/>
</dbReference>
<accession>A0A9J6DVS8</accession>
<comment type="subcellular location">
    <subcellularLocation>
        <location evidence="1">Cytoplasm</location>
    </subcellularLocation>
</comment>
<keyword evidence="6" id="KW-0677">Repeat</keyword>
<dbReference type="SMART" id="SM00220">
    <property type="entry name" value="S_TKc"/>
    <property type="match status" value="1"/>
</dbReference>
<evidence type="ECO:0000256" key="5">
    <source>
        <dbReference type="ARBA" id="ARBA00022679"/>
    </source>
</evidence>
<sequence length="758" mass="87041">MASAIPTKAGTTVQKGLPDLIIDKITSREYVRGNFLGKGLRGNEAADAAARALTHRAPHLGSYDSEANTPLLRFKEILTYYRDTHRLYPAPAKGLSKAEERTLRRLQTVFRGEEYEDVEDWLEQFERVAVSNHWSEQHKLGRAYFALEDSARTWYENREATFQSWEDFRRKLLATFLNSVRRDRAQQGVKEQVFAGLVRNPPTTVDEFIREATVIERALQQRRRHFDRLQSHTAIHQEIQIHRSLDHKNIVGFNSYFEDEKNVYIILELCNRRSLMEMHRRRKILTEAEARYFLHQLLLACHYLVQQKVIHRDLKLGNLLLNDKMELKVGDFGLAIRLQFDGEKRRSLCGTPNYVAPEVLSKKGHSFEVDIWSVGCILFTLLVGHPPFETPTLKETYARIKRNEYRVPSSVSSAARKLIRKLLQPDPARRPNVEAILEDEFMFSGPLPSRLPTSCLTTEPRNDTLNANLSANNSRKPLLECNVCLKLGAKVTPIRRNTKKAAKPAQCLEPQQSALPGSSRRPAAENAASEGAPHKAHLAELQRLLTCLVNARPPQLRFERPDEAEDPASVPVFWLSKWLDYTDKYGLGYQLCDNSVGVVYNDNTKLILLGNGQSVTYVDEDCVEHYHTLQQYPPSLEKKITLLNYFCNYMKQYLHTTGADVSPRECDNLVRLPCIRRWLRTPSAMAFYLTNGTLQINFFRAHTKLILCPLMAAVTYIDEDRVFHTYRLETLHNGCPPELLTRLKYAREVVDQLADVLS</sequence>
<comment type="catalytic activity">
    <reaction evidence="10">
        <text>L-threonyl-[protein] + ATP = O-phospho-L-threonyl-[protein] + ADP + H(+)</text>
        <dbReference type="Rhea" id="RHEA:46608"/>
        <dbReference type="Rhea" id="RHEA-COMP:11060"/>
        <dbReference type="Rhea" id="RHEA-COMP:11605"/>
        <dbReference type="ChEBI" id="CHEBI:15378"/>
        <dbReference type="ChEBI" id="CHEBI:30013"/>
        <dbReference type="ChEBI" id="CHEBI:30616"/>
        <dbReference type="ChEBI" id="CHEBI:61977"/>
        <dbReference type="ChEBI" id="CHEBI:456216"/>
        <dbReference type="EC" id="2.7.11.21"/>
    </reaction>
</comment>
<dbReference type="Gene3D" id="3.30.1120.30">
    <property type="entry name" value="POLO box domain"/>
    <property type="match status" value="2"/>
</dbReference>
<evidence type="ECO:0000256" key="8">
    <source>
        <dbReference type="ARBA" id="ARBA00022777"/>
    </source>
</evidence>
<dbReference type="Pfam" id="PF00659">
    <property type="entry name" value="POLO_box"/>
    <property type="match status" value="2"/>
</dbReference>
<evidence type="ECO:0000313" key="15">
    <source>
        <dbReference type="EMBL" id="KAH8026331.1"/>
    </source>
</evidence>
<comment type="catalytic activity">
    <reaction evidence="11">
        <text>L-seryl-[protein] + ATP = O-phospho-L-seryl-[protein] + ADP + H(+)</text>
        <dbReference type="Rhea" id="RHEA:17989"/>
        <dbReference type="Rhea" id="RHEA-COMP:9863"/>
        <dbReference type="Rhea" id="RHEA-COMP:11604"/>
        <dbReference type="ChEBI" id="CHEBI:15378"/>
        <dbReference type="ChEBI" id="CHEBI:29999"/>
        <dbReference type="ChEBI" id="CHEBI:30616"/>
        <dbReference type="ChEBI" id="CHEBI:83421"/>
        <dbReference type="ChEBI" id="CHEBI:456216"/>
        <dbReference type="EC" id="2.7.11.21"/>
    </reaction>
</comment>
<dbReference type="GO" id="GO:0007052">
    <property type="term" value="P:mitotic spindle organization"/>
    <property type="evidence" value="ECO:0007669"/>
    <property type="project" value="TreeGrafter"/>
</dbReference>
<dbReference type="PROSITE" id="PS50078">
    <property type="entry name" value="POLO_BOX"/>
    <property type="match status" value="2"/>
</dbReference>
<dbReference type="InterPro" id="IPR033695">
    <property type="entry name" value="POLO_box_2"/>
</dbReference>
<evidence type="ECO:0000256" key="2">
    <source>
        <dbReference type="ARBA" id="ARBA00012424"/>
    </source>
</evidence>
<feature type="region of interest" description="Disordered" evidence="12">
    <location>
        <begin position="496"/>
        <end position="535"/>
    </location>
</feature>
<dbReference type="SUPFAM" id="SSF56112">
    <property type="entry name" value="Protein kinase-like (PK-like)"/>
    <property type="match status" value="1"/>
</dbReference>
<dbReference type="CDD" id="cd13117">
    <property type="entry name" value="POLO_box_2"/>
    <property type="match status" value="1"/>
</dbReference>
<organism evidence="15 16">
    <name type="scientific">Rhipicephalus microplus</name>
    <name type="common">Cattle tick</name>
    <name type="synonym">Boophilus microplus</name>
    <dbReference type="NCBI Taxonomy" id="6941"/>
    <lineage>
        <taxon>Eukaryota</taxon>
        <taxon>Metazoa</taxon>
        <taxon>Ecdysozoa</taxon>
        <taxon>Arthropoda</taxon>
        <taxon>Chelicerata</taxon>
        <taxon>Arachnida</taxon>
        <taxon>Acari</taxon>
        <taxon>Parasitiformes</taxon>
        <taxon>Ixodida</taxon>
        <taxon>Ixodoidea</taxon>
        <taxon>Ixodidae</taxon>
        <taxon>Rhipicephalinae</taxon>
        <taxon>Rhipicephalus</taxon>
        <taxon>Boophilus</taxon>
    </lineage>
</organism>
<comment type="caution">
    <text evidence="15">The sequence shown here is derived from an EMBL/GenBank/DDBJ whole genome shotgun (WGS) entry which is preliminary data.</text>
</comment>
<name>A0A9J6DVS8_RHIMP</name>
<dbReference type="InterPro" id="IPR000959">
    <property type="entry name" value="POLO_box_dom"/>
</dbReference>
<feature type="domain" description="Protein kinase" evidence="13">
    <location>
        <begin position="179"/>
        <end position="442"/>
    </location>
</feature>
<dbReference type="InterPro" id="IPR008271">
    <property type="entry name" value="Ser/Thr_kinase_AS"/>
</dbReference>
<dbReference type="PROSITE" id="PS00108">
    <property type="entry name" value="PROTEIN_KINASE_ST"/>
    <property type="match status" value="1"/>
</dbReference>
<dbReference type="CDD" id="cd13118">
    <property type="entry name" value="POLO_box_1"/>
    <property type="match status" value="1"/>
</dbReference>